<gene>
    <name evidence="7" type="ORF">AB1Y20_017535</name>
</gene>
<sequence length="167" mass="18175">MAGAMQWFQVTCPSCIAGLQVKLPEGVTSVQCSQCKAVFGVQVQPTALTEQPPPTVGKRSRKRKTDKANNVPRTLSAYNVFMKGEVAKVKNEHPELPHREAFKMAAERWQASPMNPQNGGERFPSLPNAAAQDDAPGDDLDEEDPDEGEEGGEETGQPVLATRNEDE</sequence>
<dbReference type="GO" id="GO:0008270">
    <property type="term" value="F:zinc ion binding"/>
    <property type="evidence" value="ECO:0007669"/>
    <property type="project" value="UniProtKB-KW"/>
</dbReference>
<feature type="domain" description="YABBY protein C-terminal" evidence="6">
    <location>
        <begin position="73"/>
        <end position="115"/>
    </location>
</feature>
<dbReference type="PANTHER" id="PTHR31675">
    <property type="entry name" value="PROTEIN YABBY 6-RELATED"/>
    <property type="match status" value="1"/>
</dbReference>
<evidence type="ECO:0000256" key="3">
    <source>
        <dbReference type="ARBA" id="ARBA00022771"/>
    </source>
</evidence>
<comment type="similarity">
    <text evidence="1">Belongs to the YABBY family.</text>
</comment>
<feature type="region of interest" description="Disordered" evidence="5">
    <location>
        <begin position="48"/>
        <end position="73"/>
    </location>
</feature>
<dbReference type="GO" id="GO:0005634">
    <property type="term" value="C:nucleus"/>
    <property type="evidence" value="ECO:0007669"/>
    <property type="project" value="TreeGrafter"/>
</dbReference>
<feature type="compositionally biased region" description="Basic and acidic residues" evidence="5">
    <location>
        <begin position="89"/>
        <end position="106"/>
    </location>
</feature>
<comment type="caution">
    <text evidence="7">The sequence shown here is derived from an EMBL/GenBank/DDBJ whole genome shotgun (WGS) entry which is preliminary data.</text>
</comment>
<keyword evidence="4" id="KW-0862">Zinc</keyword>
<evidence type="ECO:0000259" key="6">
    <source>
        <dbReference type="Pfam" id="PF04690"/>
    </source>
</evidence>
<evidence type="ECO:0000256" key="2">
    <source>
        <dbReference type="ARBA" id="ARBA00022723"/>
    </source>
</evidence>
<evidence type="ECO:0000313" key="8">
    <source>
        <dbReference type="Proteomes" id="UP001515480"/>
    </source>
</evidence>
<dbReference type="InterPro" id="IPR056775">
    <property type="entry name" value="YABBY_C"/>
</dbReference>
<feature type="region of interest" description="Disordered" evidence="5">
    <location>
        <begin position="89"/>
        <end position="167"/>
    </location>
</feature>
<dbReference type="AlphaFoldDB" id="A0AB34JNQ6"/>
<reference evidence="7 8" key="1">
    <citation type="journal article" date="2024" name="Science">
        <title>Giant polyketide synthase enzymes in the biosynthesis of giant marine polyether toxins.</title>
        <authorList>
            <person name="Fallon T.R."/>
            <person name="Shende V.V."/>
            <person name="Wierzbicki I.H."/>
            <person name="Pendleton A.L."/>
            <person name="Watervoot N.F."/>
            <person name="Auber R.P."/>
            <person name="Gonzalez D.J."/>
            <person name="Wisecaver J.H."/>
            <person name="Moore B.S."/>
        </authorList>
    </citation>
    <scope>NUCLEOTIDE SEQUENCE [LARGE SCALE GENOMIC DNA]</scope>
    <source>
        <strain evidence="7 8">12B1</strain>
    </source>
</reference>
<dbReference type="Gene3D" id="1.10.30.10">
    <property type="entry name" value="High mobility group box domain"/>
    <property type="match status" value="1"/>
</dbReference>
<dbReference type="GO" id="GO:0045165">
    <property type="term" value="P:cell fate commitment"/>
    <property type="evidence" value="ECO:0007669"/>
    <property type="project" value="TreeGrafter"/>
</dbReference>
<dbReference type="CDD" id="cd00084">
    <property type="entry name" value="HMG-box_SF"/>
    <property type="match status" value="1"/>
</dbReference>
<dbReference type="SUPFAM" id="SSF47095">
    <property type="entry name" value="HMG-box"/>
    <property type="match status" value="1"/>
</dbReference>
<evidence type="ECO:0000256" key="4">
    <source>
        <dbReference type="ARBA" id="ARBA00022833"/>
    </source>
</evidence>
<protein>
    <recommendedName>
        <fullName evidence="6">YABBY protein C-terminal domain-containing protein</fullName>
    </recommendedName>
</protein>
<evidence type="ECO:0000256" key="1">
    <source>
        <dbReference type="ARBA" id="ARBA00010325"/>
    </source>
</evidence>
<dbReference type="NCBIfam" id="TIGR01053">
    <property type="entry name" value="LSD1"/>
    <property type="match status" value="1"/>
</dbReference>
<dbReference type="EMBL" id="JBGBPQ010000006">
    <property type="protein sequence ID" value="KAL1522550.1"/>
    <property type="molecule type" value="Genomic_DNA"/>
</dbReference>
<accession>A0AB34JNQ6</accession>
<keyword evidence="8" id="KW-1185">Reference proteome</keyword>
<dbReference type="InterPro" id="IPR006780">
    <property type="entry name" value="YABBY"/>
</dbReference>
<evidence type="ECO:0000313" key="7">
    <source>
        <dbReference type="EMBL" id="KAL1522550.1"/>
    </source>
</evidence>
<feature type="compositionally biased region" description="Acidic residues" evidence="5">
    <location>
        <begin position="135"/>
        <end position="153"/>
    </location>
</feature>
<keyword evidence="2" id="KW-0479">Metal-binding</keyword>
<dbReference type="InterPro" id="IPR036910">
    <property type="entry name" value="HMG_box_dom_sf"/>
</dbReference>
<organism evidence="7 8">
    <name type="scientific">Prymnesium parvum</name>
    <name type="common">Toxic golden alga</name>
    <dbReference type="NCBI Taxonomy" id="97485"/>
    <lineage>
        <taxon>Eukaryota</taxon>
        <taxon>Haptista</taxon>
        <taxon>Haptophyta</taxon>
        <taxon>Prymnesiophyceae</taxon>
        <taxon>Prymnesiales</taxon>
        <taxon>Prymnesiaceae</taxon>
        <taxon>Prymnesium</taxon>
    </lineage>
</organism>
<name>A0AB34JNQ6_PRYPA</name>
<keyword evidence="3" id="KW-0863">Zinc-finger</keyword>
<dbReference type="Proteomes" id="UP001515480">
    <property type="component" value="Unassembled WGS sequence"/>
</dbReference>
<evidence type="ECO:0000256" key="5">
    <source>
        <dbReference type="SAM" id="MobiDB-lite"/>
    </source>
</evidence>
<dbReference type="Pfam" id="PF04690">
    <property type="entry name" value="YABBY"/>
    <property type="match status" value="1"/>
</dbReference>
<proteinExistence type="inferred from homology"/>